<dbReference type="RefSeq" id="XP_028487016.1">
    <property type="nucleotide sequence ID" value="XM_028628760.1"/>
</dbReference>
<evidence type="ECO:0000256" key="5">
    <source>
        <dbReference type="ARBA" id="ARBA00023180"/>
    </source>
</evidence>
<name>A0A443HZZ1_BYSSP</name>
<dbReference type="InterPro" id="IPR051648">
    <property type="entry name" value="CWI-Assembly_Regulator"/>
</dbReference>
<keyword evidence="2" id="KW-0134">Cell wall</keyword>
<keyword evidence="9" id="KW-1185">Reference proteome</keyword>
<dbReference type="AlphaFoldDB" id="A0A443HZZ1"/>
<dbReference type="Proteomes" id="UP000283841">
    <property type="component" value="Unassembled WGS sequence"/>
</dbReference>
<evidence type="ECO:0000256" key="7">
    <source>
        <dbReference type="SAM" id="SignalP"/>
    </source>
</evidence>
<feature type="chain" id="PRO_5019235901" description="GPI-anchored cell wall organization protein Ecm33" evidence="7">
    <location>
        <begin position="24"/>
        <end position="401"/>
    </location>
</feature>
<comment type="caution">
    <text evidence="8">The sequence shown here is derived from an EMBL/GenBank/DDBJ whole genome shotgun (WGS) entry which is preliminary data.</text>
</comment>
<dbReference type="GO" id="GO:0031505">
    <property type="term" value="P:fungal-type cell wall organization"/>
    <property type="evidence" value="ECO:0007669"/>
    <property type="project" value="TreeGrafter"/>
</dbReference>
<dbReference type="Pfam" id="PF12454">
    <property type="entry name" value="Ecm33"/>
    <property type="match status" value="1"/>
</dbReference>
<protein>
    <recommendedName>
        <fullName evidence="10">GPI-anchored cell wall organization protein Ecm33</fullName>
    </recommendedName>
</protein>
<feature type="compositionally biased region" description="Low complexity" evidence="6">
    <location>
        <begin position="344"/>
        <end position="370"/>
    </location>
</feature>
<reference evidence="8 9" key="1">
    <citation type="journal article" date="2018" name="Front. Microbiol.">
        <title>Genomic and genetic insights into a cosmopolitan fungus, Paecilomyces variotii (Eurotiales).</title>
        <authorList>
            <person name="Urquhart A.S."/>
            <person name="Mondo S.J."/>
            <person name="Makela M.R."/>
            <person name="Hane J.K."/>
            <person name="Wiebenga A."/>
            <person name="He G."/>
            <person name="Mihaltcheva S."/>
            <person name="Pangilinan J."/>
            <person name="Lipzen A."/>
            <person name="Barry K."/>
            <person name="de Vries R.P."/>
            <person name="Grigoriev I.V."/>
            <person name="Idnurm A."/>
        </authorList>
    </citation>
    <scope>NUCLEOTIDE SEQUENCE [LARGE SCALE GENOMIC DNA]</scope>
    <source>
        <strain evidence="8 9">CBS 101075</strain>
    </source>
</reference>
<dbReference type="GO" id="GO:0009277">
    <property type="term" value="C:fungal-type cell wall"/>
    <property type="evidence" value="ECO:0007669"/>
    <property type="project" value="TreeGrafter"/>
</dbReference>
<feature type="region of interest" description="Disordered" evidence="6">
    <location>
        <begin position="341"/>
        <end position="370"/>
    </location>
</feature>
<dbReference type="SUPFAM" id="SSF52058">
    <property type="entry name" value="L domain-like"/>
    <property type="match status" value="2"/>
</dbReference>
<dbReference type="GO" id="GO:0005886">
    <property type="term" value="C:plasma membrane"/>
    <property type="evidence" value="ECO:0007669"/>
    <property type="project" value="TreeGrafter"/>
</dbReference>
<comment type="subcellular location">
    <subcellularLocation>
        <location evidence="1">Secreted</location>
        <location evidence="1">Cell wall</location>
    </subcellularLocation>
</comment>
<organism evidence="8 9">
    <name type="scientific">Byssochlamys spectabilis</name>
    <name type="common">Paecilomyces variotii</name>
    <dbReference type="NCBI Taxonomy" id="264951"/>
    <lineage>
        <taxon>Eukaryota</taxon>
        <taxon>Fungi</taxon>
        <taxon>Dikarya</taxon>
        <taxon>Ascomycota</taxon>
        <taxon>Pezizomycotina</taxon>
        <taxon>Eurotiomycetes</taxon>
        <taxon>Eurotiomycetidae</taxon>
        <taxon>Eurotiales</taxon>
        <taxon>Thermoascaceae</taxon>
        <taxon>Paecilomyces</taxon>
    </lineage>
</organism>
<dbReference type="Gene3D" id="3.80.20.20">
    <property type="entry name" value="Receptor L-domain"/>
    <property type="match status" value="1"/>
</dbReference>
<accession>A0A443HZZ1</accession>
<dbReference type="PANTHER" id="PTHR31018">
    <property type="entry name" value="SPORULATION-SPECIFIC PROTEIN-RELATED"/>
    <property type="match status" value="1"/>
</dbReference>
<sequence>MVVTKYILPALAAASTAFAVSDACDGSSDPITIQNQGDASALSSCSTVKGDIVIAEHTTGGISLDGVEQITGSLSANGAANLTSLSAPELTSIGDTFKLEGLIILTDLSFGSLTSVGSIDWAALPNLQALSFTKGVSKAGSVSITNTGLTSLNGITLDSVGNFDITANTAMDTINVNDLKNVTGLLNIAANAPSLKVTLPNLGGAQNITIRNASSLSIPSLKELSGQLGLFGNTFKEFSAANLTSTGDLVFDNNGKLSNLSMPQLTTVNGGFTISKNDDLEDITGFQKLQTITGALDFTGEFNKVDLPALKQVKGGFNMQSTGNFSCSDFQDIKSTVRGSFTCKSSTPDPTTSDGSSGTSSGTSSSSSSSSTAKSAASLVDINVPAVALIAAFGAMLQALL</sequence>
<dbReference type="InterPro" id="IPR036941">
    <property type="entry name" value="Rcpt_L-dom_sf"/>
</dbReference>
<evidence type="ECO:0000313" key="9">
    <source>
        <dbReference type="Proteomes" id="UP000283841"/>
    </source>
</evidence>
<evidence type="ECO:0000256" key="4">
    <source>
        <dbReference type="ARBA" id="ARBA00022729"/>
    </source>
</evidence>
<dbReference type="GO" id="GO:0009986">
    <property type="term" value="C:cell surface"/>
    <property type="evidence" value="ECO:0007669"/>
    <property type="project" value="TreeGrafter"/>
</dbReference>
<evidence type="ECO:0000313" key="8">
    <source>
        <dbReference type="EMBL" id="RWQ97371.1"/>
    </source>
</evidence>
<evidence type="ECO:0000256" key="2">
    <source>
        <dbReference type="ARBA" id="ARBA00022512"/>
    </source>
</evidence>
<gene>
    <name evidence="8" type="ORF">C8Q69DRAFT_441570</name>
</gene>
<proteinExistence type="predicted"/>
<dbReference type="PANTHER" id="PTHR31018:SF3">
    <property type="entry name" value="RECEPTOR PROTEIN-TYROSINE KINASE"/>
    <property type="match status" value="1"/>
</dbReference>
<dbReference type="GeneID" id="39598037"/>
<keyword evidence="4 7" id="KW-0732">Signal</keyword>
<evidence type="ECO:0000256" key="3">
    <source>
        <dbReference type="ARBA" id="ARBA00022525"/>
    </source>
</evidence>
<dbReference type="EMBL" id="RCNU01000002">
    <property type="protein sequence ID" value="RWQ97371.1"/>
    <property type="molecule type" value="Genomic_DNA"/>
</dbReference>
<evidence type="ECO:0000256" key="1">
    <source>
        <dbReference type="ARBA" id="ARBA00004191"/>
    </source>
</evidence>
<feature type="signal peptide" evidence="7">
    <location>
        <begin position="1"/>
        <end position="23"/>
    </location>
</feature>
<dbReference type="STRING" id="264951.A0A443HZZ1"/>
<evidence type="ECO:0000256" key="6">
    <source>
        <dbReference type="SAM" id="MobiDB-lite"/>
    </source>
</evidence>
<keyword evidence="5" id="KW-0325">Glycoprotein</keyword>
<dbReference type="VEuPathDB" id="FungiDB:C8Q69DRAFT_441570"/>
<keyword evidence="3" id="KW-0964">Secreted</keyword>
<evidence type="ECO:0008006" key="10">
    <source>
        <dbReference type="Google" id="ProtNLM"/>
    </source>
</evidence>